<dbReference type="AlphaFoldDB" id="A0AA38CJ98"/>
<organism evidence="1 2">
    <name type="scientific">Taxus chinensis</name>
    <name type="common">Chinese yew</name>
    <name type="synonym">Taxus wallichiana var. chinensis</name>
    <dbReference type="NCBI Taxonomy" id="29808"/>
    <lineage>
        <taxon>Eukaryota</taxon>
        <taxon>Viridiplantae</taxon>
        <taxon>Streptophyta</taxon>
        <taxon>Embryophyta</taxon>
        <taxon>Tracheophyta</taxon>
        <taxon>Spermatophyta</taxon>
        <taxon>Pinopsida</taxon>
        <taxon>Pinidae</taxon>
        <taxon>Conifers II</taxon>
        <taxon>Cupressales</taxon>
        <taxon>Taxaceae</taxon>
        <taxon>Taxus</taxon>
    </lineage>
</organism>
<keyword evidence="2" id="KW-1185">Reference proteome</keyword>
<evidence type="ECO:0000313" key="1">
    <source>
        <dbReference type="EMBL" id="KAH9301385.1"/>
    </source>
</evidence>
<gene>
    <name evidence="1" type="ORF">KI387_012968</name>
</gene>
<accession>A0AA38CJ98</accession>
<dbReference type="Proteomes" id="UP000824469">
    <property type="component" value="Unassembled WGS sequence"/>
</dbReference>
<dbReference type="EMBL" id="JAHRHJ020000009">
    <property type="protein sequence ID" value="KAH9301385.1"/>
    <property type="molecule type" value="Genomic_DNA"/>
</dbReference>
<reference evidence="1 2" key="1">
    <citation type="journal article" date="2021" name="Nat. Plants">
        <title>The Taxus genome provides insights into paclitaxel biosynthesis.</title>
        <authorList>
            <person name="Xiong X."/>
            <person name="Gou J."/>
            <person name="Liao Q."/>
            <person name="Li Y."/>
            <person name="Zhou Q."/>
            <person name="Bi G."/>
            <person name="Li C."/>
            <person name="Du R."/>
            <person name="Wang X."/>
            <person name="Sun T."/>
            <person name="Guo L."/>
            <person name="Liang H."/>
            <person name="Lu P."/>
            <person name="Wu Y."/>
            <person name="Zhang Z."/>
            <person name="Ro D.K."/>
            <person name="Shang Y."/>
            <person name="Huang S."/>
            <person name="Yan J."/>
        </authorList>
    </citation>
    <scope>NUCLEOTIDE SEQUENCE [LARGE SCALE GENOMIC DNA]</scope>
    <source>
        <strain evidence="1">Ta-2019</strain>
    </source>
</reference>
<proteinExistence type="predicted"/>
<comment type="caution">
    <text evidence="1">The sequence shown here is derived from an EMBL/GenBank/DDBJ whole genome shotgun (WGS) entry which is preliminary data.</text>
</comment>
<sequence>MEMCMEGDFTEDSVVVVIANEEEVSSQKELVLTVGLQSIKNESSHNFCSAHGVGRNT</sequence>
<feature type="non-terminal residue" evidence="1">
    <location>
        <position position="57"/>
    </location>
</feature>
<evidence type="ECO:0000313" key="2">
    <source>
        <dbReference type="Proteomes" id="UP000824469"/>
    </source>
</evidence>
<name>A0AA38CJ98_TAXCH</name>
<protein>
    <submittedName>
        <fullName evidence="1">Uncharacterized protein</fullName>
    </submittedName>
</protein>